<dbReference type="GO" id="GO:0005634">
    <property type="term" value="C:nucleus"/>
    <property type="evidence" value="ECO:0007669"/>
    <property type="project" value="TreeGrafter"/>
</dbReference>
<gene>
    <name evidence="4" type="ORF">EWB00_008699</name>
</gene>
<dbReference type="GO" id="GO:0005737">
    <property type="term" value="C:cytoplasm"/>
    <property type="evidence" value="ECO:0007669"/>
    <property type="project" value="TreeGrafter"/>
</dbReference>
<reference evidence="4 5" key="1">
    <citation type="submission" date="2019-03" db="EMBL/GenBank/DDBJ databases">
        <title>An improved genome assembly of the fluke Schistosoma japonicum.</title>
        <authorList>
            <person name="Hu W."/>
            <person name="Luo F."/>
            <person name="Yin M."/>
            <person name="Mo X."/>
            <person name="Sun C."/>
            <person name="Wu Q."/>
            <person name="Zhu B."/>
            <person name="Xiang M."/>
            <person name="Wang J."/>
            <person name="Wang Y."/>
            <person name="Zhang T."/>
            <person name="Xu B."/>
            <person name="Zheng H."/>
            <person name="Feng Z."/>
        </authorList>
    </citation>
    <scope>NUCLEOTIDE SEQUENCE [LARGE SCALE GENOMIC DNA]</scope>
    <source>
        <strain evidence="4">HuSjv2</strain>
        <tissue evidence="4">Worms</tissue>
    </source>
</reference>
<dbReference type="AlphaFoldDB" id="A0A4Z2CP80"/>
<accession>A0A4Z2CP80</accession>
<feature type="region of interest" description="Disordered" evidence="2">
    <location>
        <begin position="424"/>
        <end position="450"/>
    </location>
</feature>
<dbReference type="InterPro" id="IPR014890">
    <property type="entry name" value="c-SKI_SMAD4-bd_dom"/>
</dbReference>
<dbReference type="SUPFAM" id="SSF63763">
    <property type="entry name" value="SAND domain-like"/>
    <property type="match status" value="1"/>
</dbReference>
<dbReference type="InterPro" id="IPR023216">
    <property type="entry name" value="Tscrpt_reg_SKI_SnoN"/>
</dbReference>
<protein>
    <submittedName>
        <fullName evidence="4">SKI family transcriptional corepressor 1</fullName>
    </submittedName>
</protein>
<dbReference type="Pfam" id="PF02437">
    <property type="entry name" value="Ski_Sno_DHD"/>
    <property type="match status" value="1"/>
</dbReference>
<dbReference type="SMART" id="SM01046">
    <property type="entry name" value="c-SKI_SMAD_bind"/>
    <property type="match status" value="1"/>
</dbReference>
<dbReference type="EMBL" id="SKCS01000488">
    <property type="protein sequence ID" value="TNN05968.1"/>
    <property type="molecule type" value="Genomic_DNA"/>
</dbReference>
<dbReference type="GO" id="GO:0030514">
    <property type="term" value="P:negative regulation of BMP signaling pathway"/>
    <property type="evidence" value="ECO:0007669"/>
    <property type="project" value="TreeGrafter"/>
</dbReference>
<name>A0A4Z2CP80_SCHJA</name>
<dbReference type="GO" id="GO:0000978">
    <property type="term" value="F:RNA polymerase II cis-regulatory region sequence-specific DNA binding"/>
    <property type="evidence" value="ECO:0007669"/>
    <property type="project" value="TreeGrafter"/>
</dbReference>
<organism evidence="4 5">
    <name type="scientific">Schistosoma japonicum</name>
    <name type="common">Blood fluke</name>
    <dbReference type="NCBI Taxonomy" id="6182"/>
    <lineage>
        <taxon>Eukaryota</taxon>
        <taxon>Metazoa</taxon>
        <taxon>Spiralia</taxon>
        <taxon>Lophotrochozoa</taxon>
        <taxon>Platyhelminthes</taxon>
        <taxon>Trematoda</taxon>
        <taxon>Digenea</taxon>
        <taxon>Strigeidida</taxon>
        <taxon>Schistosomatoidea</taxon>
        <taxon>Schistosomatidae</taxon>
        <taxon>Schistosoma</taxon>
    </lineage>
</organism>
<dbReference type="SUPFAM" id="SSF46955">
    <property type="entry name" value="Putative DNA-binding domain"/>
    <property type="match status" value="1"/>
</dbReference>
<keyword evidence="5" id="KW-1185">Reference proteome</keyword>
<comment type="caution">
    <text evidence="4">The sequence shown here is derived from an EMBL/GenBank/DDBJ whole genome shotgun (WGS) entry which is preliminary data.</text>
</comment>
<dbReference type="InterPro" id="IPR003380">
    <property type="entry name" value="SKI/SNO/DAC"/>
</dbReference>
<comment type="similarity">
    <text evidence="1">Belongs to the SKI family.</text>
</comment>
<dbReference type="Gene3D" id="3.10.260.20">
    <property type="entry name" value="Ski"/>
    <property type="match status" value="1"/>
</dbReference>
<dbReference type="GO" id="GO:0000122">
    <property type="term" value="P:negative regulation of transcription by RNA polymerase II"/>
    <property type="evidence" value="ECO:0007669"/>
    <property type="project" value="TreeGrafter"/>
</dbReference>
<dbReference type="Proteomes" id="UP000311919">
    <property type="component" value="Unassembled WGS sequence"/>
</dbReference>
<dbReference type="OrthoDB" id="3938623at2759"/>
<dbReference type="STRING" id="6182.A0A4Z2CP80"/>
<evidence type="ECO:0000256" key="1">
    <source>
        <dbReference type="ARBA" id="ARBA00009513"/>
    </source>
</evidence>
<proteinExistence type="inferred from homology"/>
<feature type="compositionally biased region" description="Low complexity" evidence="2">
    <location>
        <begin position="430"/>
        <end position="443"/>
    </location>
</feature>
<evidence type="ECO:0000259" key="3">
    <source>
        <dbReference type="SMART" id="SM01046"/>
    </source>
</evidence>
<dbReference type="PANTHER" id="PTHR10005">
    <property type="entry name" value="SKI ONCOGENE-RELATED"/>
    <property type="match status" value="1"/>
</dbReference>
<evidence type="ECO:0000313" key="5">
    <source>
        <dbReference type="Proteomes" id="UP000311919"/>
    </source>
</evidence>
<dbReference type="Gene3D" id="3.10.390.10">
    <property type="entry name" value="SAND domain-like"/>
    <property type="match status" value="1"/>
</dbReference>
<dbReference type="InterPro" id="IPR037000">
    <property type="entry name" value="Ski_DNA-bd_sf"/>
</dbReference>
<dbReference type="InterPro" id="IPR009061">
    <property type="entry name" value="DNA-bd_dom_put_sf"/>
</dbReference>
<feature type="domain" description="c-SKI SMAD4-binding" evidence="3">
    <location>
        <begin position="258"/>
        <end position="356"/>
    </location>
</feature>
<dbReference type="GO" id="GO:0005667">
    <property type="term" value="C:transcription regulator complex"/>
    <property type="evidence" value="ECO:0007669"/>
    <property type="project" value="TreeGrafter"/>
</dbReference>
<dbReference type="GO" id="GO:0000981">
    <property type="term" value="F:DNA-binding transcription factor activity, RNA polymerase II-specific"/>
    <property type="evidence" value="ECO:0007669"/>
    <property type="project" value="TreeGrafter"/>
</dbReference>
<dbReference type="Pfam" id="PF08782">
    <property type="entry name" value="c-SKI_SMAD_bind"/>
    <property type="match status" value="1"/>
</dbReference>
<sequence>MDLTVYSTQFNLSSISPGLKSSTSQEVNSDYSSNWAKAYVDHSKNSMKKELKKVQKVHNPYYSNCMSDIHQCDMRNSTKYSHKNGKVSDKLNSLNKSKASFTSNQREVIDSYSYFNALNSLSSDTKLDQVNEELLSNSPYDKQIQHQPYYTKNLYTIKLRDQQLVCLNMDGVKRLCLAQISSTLLKQYSYNEIHNRRVALGITCVQCTSSQLELLREAGAMPASSRRCGTITYREAERLIKSFLDEPQHPKLPENFIFQVVHHCGWGCQGAFSPSRYTSSRAKCIRCCTCQSYFSPNKFIFHCHSPQSNDNNSSKSIYRHPDAANFNAWRRHLFLIDPNPPTEVIHAWEDVKAMFNGGNRKRSPIIHTNHTVLPPTTTITTINNHRSIDDSLLVTNDLVECSDSSLLRGSNSKHIRLHSCTTNWSNATQSNSDSSSSSSSSSDMCGLYKPDKSHEEIVSPALEKKEKTNFMIENVIKRQPINNTNKFQLIKKFKDNLNESHEECPKFTHSFTTDIRNNGTLPGISIPLDEEDFDKTQNYYSVNLSKTVDFDLTKHLNTNSITLTPGSLFRSSQPYVDGGVTGYFLNAWPSLLLFQHLMYGSKYPTHLQGPSDSAIHNSFSSGCILNLTNSRVPSTTNQINIQMTSDNPINEISSNSSNISQKDLLLESSLMTSVSASQQINPSTFI</sequence>
<evidence type="ECO:0000256" key="2">
    <source>
        <dbReference type="SAM" id="MobiDB-lite"/>
    </source>
</evidence>
<dbReference type="PANTHER" id="PTHR10005:SF26">
    <property type="entry name" value="CORL"/>
    <property type="match status" value="1"/>
</dbReference>
<dbReference type="GO" id="GO:0046332">
    <property type="term" value="F:SMAD binding"/>
    <property type="evidence" value="ECO:0007669"/>
    <property type="project" value="InterPro"/>
</dbReference>
<evidence type="ECO:0000313" key="4">
    <source>
        <dbReference type="EMBL" id="TNN05968.1"/>
    </source>
</evidence>
<dbReference type="InterPro" id="IPR010919">
    <property type="entry name" value="SAND-like_dom_sf"/>
</dbReference>